<dbReference type="InterPro" id="IPR001765">
    <property type="entry name" value="Carbonic_anhydrase"/>
</dbReference>
<feature type="binding site" evidence="6">
    <location>
        <position position="54"/>
    </location>
    <ligand>
        <name>Zn(2+)</name>
        <dbReference type="ChEBI" id="CHEBI:29105"/>
    </ligand>
</feature>
<dbReference type="EC" id="4.2.1.1" evidence="2"/>
<dbReference type="SMART" id="SM00947">
    <property type="entry name" value="Pro_CA"/>
    <property type="match status" value="1"/>
</dbReference>
<protein>
    <recommendedName>
        <fullName evidence="2">carbonic anhydrase</fullName>
        <ecNumber evidence="2">4.2.1.1</ecNumber>
    </recommendedName>
</protein>
<evidence type="ECO:0000256" key="6">
    <source>
        <dbReference type="PIRSR" id="PIRSR601765-1"/>
    </source>
</evidence>
<dbReference type="GO" id="GO:0008270">
    <property type="term" value="F:zinc ion binding"/>
    <property type="evidence" value="ECO:0007669"/>
    <property type="project" value="InterPro"/>
</dbReference>
<dbReference type="GO" id="GO:0004089">
    <property type="term" value="F:carbonate dehydratase activity"/>
    <property type="evidence" value="ECO:0007669"/>
    <property type="project" value="UniProtKB-EC"/>
</dbReference>
<comment type="cofactor">
    <cofactor evidence="6">
        <name>Zn(2+)</name>
        <dbReference type="ChEBI" id="CHEBI:29105"/>
    </cofactor>
    <text evidence="6">Binds 1 zinc ion per subunit.</text>
</comment>
<evidence type="ECO:0000256" key="3">
    <source>
        <dbReference type="ARBA" id="ARBA00022723"/>
    </source>
</evidence>
<feature type="binding site" evidence="6">
    <location>
        <position position="52"/>
    </location>
    <ligand>
        <name>Zn(2+)</name>
        <dbReference type="ChEBI" id="CHEBI:29105"/>
    </ligand>
</feature>
<name>W1V141_9FIRM</name>
<dbReference type="Gene3D" id="3.40.1050.10">
    <property type="entry name" value="Carbonic anhydrase"/>
    <property type="match status" value="1"/>
</dbReference>
<sequence>MPKSFYIGGTMSLLDDILAHNREYVEDQNTGYVDTDTKCSKMPSREMAIVTCMDTRLVNFLEDSMDIGRGEAKIVKTAGNCITGPFDGVVRSLLVCIYELGVNEIFIIGHHECGMAKTTAKDLTEKMLARGIAPEAIHMVRKEMERWADGFTHPAENVEDTVDELRMNPLIPKDVPIHGLIFHPRTGEIEVIVNGYTQMKQYYEKN</sequence>
<dbReference type="SUPFAM" id="SSF53056">
    <property type="entry name" value="beta-carbonic anhydrase, cab"/>
    <property type="match status" value="1"/>
</dbReference>
<evidence type="ECO:0000313" key="8">
    <source>
        <dbReference type="Proteomes" id="UP000018855"/>
    </source>
</evidence>
<comment type="caution">
    <text evidence="7">The sequence shown here is derived from an EMBL/GenBank/DDBJ whole genome shotgun (WGS) entry which is preliminary data.</text>
</comment>
<evidence type="ECO:0000256" key="4">
    <source>
        <dbReference type="ARBA" id="ARBA00022833"/>
    </source>
</evidence>
<evidence type="ECO:0000256" key="1">
    <source>
        <dbReference type="ARBA" id="ARBA00006217"/>
    </source>
</evidence>
<accession>W1V141</accession>
<comment type="similarity">
    <text evidence="1">Belongs to the beta-class carbonic anhydrase family.</text>
</comment>
<organism evidence="7 8">
    <name type="scientific">Veillonella dispar DORA_11</name>
    <dbReference type="NCBI Taxonomy" id="1403949"/>
    <lineage>
        <taxon>Bacteria</taxon>
        <taxon>Bacillati</taxon>
        <taxon>Bacillota</taxon>
        <taxon>Negativicutes</taxon>
        <taxon>Veillonellales</taxon>
        <taxon>Veillonellaceae</taxon>
        <taxon>Veillonella</taxon>
    </lineage>
</organism>
<keyword evidence="4 6" id="KW-0862">Zinc</keyword>
<evidence type="ECO:0000256" key="5">
    <source>
        <dbReference type="ARBA" id="ARBA00048348"/>
    </source>
</evidence>
<proteinExistence type="inferred from homology"/>
<dbReference type="InterPro" id="IPR036874">
    <property type="entry name" value="Carbonic_anhydrase_sf"/>
</dbReference>
<evidence type="ECO:0000256" key="2">
    <source>
        <dbReference type="ARBA" id="ARBA00012925"/>
    </source>
</evidence>
<evidence type="ECO:0000313" key="7">
    <source>
        <dbReference type="EMBL" id="ETI97608.1"/>
    </source>
</evidence>
<dbReference type="AlphaFoldDB" id="W1V141"/>
<dbReference type="Proteomes" id="UP000018855">
    <property type="component" value="Unassembled WGS sequence"/>
</dbReference>
<keyword evidence="3 6" id="KW-0479">Metal-binding</keyword>
<feature type="binding site" evidence="6">
    <location>
        <position position="113"/>
    </location>
    <ligand>
        <name>Zn(2+)</name>
        <dbReference type="ChEBI" id="CHEBI:29105"/>
    </ligand>
</feature>
<dbReference type="Pfam" id="PF00484">
    <property type="entry name" value="Pro_CA"/>
    <property type="match status" value="1"/>
</dbReference>
<dbReference type="PATRIC" id="fig|1403949.3.peg.1566"/>
<dbReference type="PANTHER" id="PTHR43175:SF3">
    <property type="entry name" value="CARBON DISULFIDE HYDROLASE"/>
    <property type="match status" value="1"/>
</dbReference>
<dbReference type="CDD" id="cd03379">
    <property type="entry name" value="beta_CA_cladeD"/>
    <property type="match status" value="1"/>
</dbReference>
<dbReference type="PANTHER" id="PTHR43175">
    <property type="entry name" value="CARBONIC ANHYDRASE"/>
    <property type="match status" value="1"/>
</dbReference>
<feature type="binding site" evidence="6">
    <location>
        <position position="110"/>
    </location>
    <ligand>
        <name>Zn(2+)</name>
        <dbReference type="ChEBI" id="CHEBI:29105"/>
    </ligand>
</feature>
<gene>
    <name evidence="7" type="ORF">Q619_VDC00582G0005</name>
</gene>
<comment type="catalytic activity">
    <reaction evidence="5">
        <text>hydrogencarbonate + H(+) = CO2 + H2O</text>
        <dbReference type="Rhea" id="RHEA:10748"/>
        <dbReference type="ChEBI" id="CHEBI:15377"/>
        <dbReference type="ChEBI" id="CHEBI:15378"/>
        <dbReference type="ChEBI" id="CHEBI:16526"/>
        <dbReference type="ChEBI" id="CHEBI:17544"/>
        <dbReference type="EC" id="4.2.1.1"/>
    </reaction>
</comment>
<reference evidence="7 8" key="1">
    <citation type="submission" date="2013-12" db="EMBL/GenBank/DDBJ databases">
        <title>A Varibaculum cambriense genome reconstructed from a premature infant gut community with otherwise low bacterial novelty that shifts toward anaerobic metabolism during the third week of life.</title>
        <authorList>
            <person name="Brown C.T."/>
            <person name="Sharon I."/>
            <person name="Thomas B.C."/>
            <person name="Castelle C.J."/>
            <person name="Morowitz M.J."/>
            <person name="Banfield J.F."/>
        </authorList>
    </citation>
    <scope>NUCLEOTIDE SEQUENCE [LARGE SCALE GENOMIC DNA]</scope>
    <source>
        <strain evidence="8">DORA_11</strain>
    </source>
</reference>
<dbReference type="EMBL" id="AZMJ01000582">
    <property type="protein sequence ID" value="ETI97608.1"/>
    <property type="molecule type" value="Genomic_DNA"/>
</dbReference>